<reference evidence="2 3" key="1">
    <citation type="submission" date="2019-05" db="EMBL/GenBank/DDBJ databases">
        <title>Another draft genome of Portunus trituberculatus and its Hox gene families provides insights of decapod evolution.</title>
        <authorList>
            <person name="Jeong J.-H."/>
            <person name="Song I."/>
            <person name="Kim S."/>
            <person name="Choi T."/>
            <person name="Kim D."/>
            <person name="Ryu S."/>
            <person name="Kim W."/>
        </authorList>
    </citation>
    <scope>NUCLEOTIDE SEQUENCE [LARGE SCALE GENOMIC DNA]</scope>
    <source>
        <tissue evidence="2">Muscle</tissue>
    </source>
</reference>
<feature type="region of interest" description="Disordered" evidence="1">
    <location>
        <begin position="77"/>
        <end position="122"/>
    </location>
</feature>
<name>A0A5B7ECK8_PORTR</name>
<comment type="caution">
    <text evidence="2">The sequence shown here is derived from an EMBL/GenBank/DDBJ whole genome shotgun (WGS) entry which is preliminary data.</text>
</comment>
<dbReference type="EMBL" id="VSRR010002396">
    <property type="protein sequence ID" value="MPC31248.1"/>
    <property type="molecule type" value="Genomic_DNA"/>
</dbReference>
<dbReference type="Proteomes" id="UP000324222">
    <property type="component" value="Unassembled WGS sequence"/>
</dbReference>
<sequence length="122" mass="13918">MVNICGPLLGPFLPLRLKQYRTVVLNLAGQICHCKDSWTCRKRDMIRPRELVIIRSRAIIRTADLRPCRHRTALQLTAPHQGQEVRDASITSDPLMTHRWPASPRLASPPSRHGQHTSRLDS</sequence>
<feature type="compositionally biased region" description="Low complexity" evidence="1">
    <location>
        <begin position="101"/>
        <end position="112"/>
    </location>
</feature>
<dbReference type="AlphaFoldDB" id="A0A5B7ECK8"/>
<evidence type="ECO:0000313" key="3">
    <source>
        <dbReference type="Proteomes" id="UP000324222"/>
    </source>
</evidence>
<accession>A0A5B7ECK8</accession>
<keyword evidence="3" id="KW-1185">Reference proteome</keyword>
<evidence type="ECO:0000313" key="2">
    <source>
        <dbReference type="EMBL" id="MPC31248.1"/>
    </source>
</evidence>
<protein>
    <submittedName>
        <fullName evidence="2">Uncharacterized protein</fullName>
    </submittedName>
</protein>
<gene>
    <name evidence="2" type="ORF">E2C01_024532</name>
</gene>
<organism evidence="2 3">
    <name type="scientific">Portunus trituberculatus</name>
    <name type="common">Swimming crab</name>
    <name type="synonym">Neptunus trituberculatus</name>
    <dbReference type="NCBI Taxonomy" id="210409"/>
    <lineage>
        <taxon>Eukaryota</taxon>
        <taxon>Metazoa</taxon>
        <taxon>Ecdysozoa</taxon>
        <taxon>Arthropoda</taxon>
        <taxon>Crustacea</taxon>
        <taxon>Multicrustacea</taxon>
        <taxon>Malacostraca</taxon>
        <taxon>Eumalacostraca</taxon>
        <taxon>Eucarida</taxon>
        <taxon>Decapoda</taxon>
        <taxon>Pleocyemata</taxon>
        <taxon>Brachyura</taxon>
        <taxon>Eubrachyura</taxon>
        <taxon>Portunoidea</taxon>
        <taxon>Portunidae</taxon>
        <taxon>Portuninae</taxon>
        <taxon>Portunus</taxon>
    </lineage>
</organism>
<proteinExistence type="predicted"/>
<evidence type="ECO:0000256" key="1">
    <source>
        <dbReference type="SAM" id="MobiDB-lite"/>
    </source>
</evidence>